<dbReference type="AlphaFoldDB" id="A0A0C2MII8"/>
<organism evidence="1 2">
    <name type="scientific">Thelohanellus kitauei</name>
    <name type="common">Myxosporean</name>
    <dbReference type="NCBI Taxonomy" id="669202"/>
    <lineage>
        <taxon>Eukaryota</taxon>
        <taxon>Metazoa</taxon>
        <taxon>Cnidaria</taxon>
        <taxon>Myxozoa</taxon>
        <taxon>Myxosporea</taxon>
        <taxon>Bivalvulida</taxon>
        <taxon>Platysporina</taxon>
        <taxon>Myxobolidae</taxon>
        <taxon>Thelohanellus</taxon>
    </lineage>
</organism>
<dbReference type="EMBL" id="JWZT01004422">
    <property type="protein sequence ID" value="KII64155.1"/>
    <property type="molecule type" value="Genomic_DNA"/>
</dbReference>
<accession>A0A0C2MII8</accession>
<dbReference type="Proteomes" id="UP000031668">
    <property type="component" value="Unassembled WGS sequence"/>
</dbReference>
<comment type="caution">
    <text evidence="1">The sequence shown here is derived from an EMBL/GenBank/DDBJ whole genome shotgun (WGS) entry which is preliminary data.</text>
</comment>
<evidence type="ECO:0000313" key="1">
    <source>
        <dbReference type="EMBL" id="KII64155.1"/>
    </source>
</evidence>
<keyword evidence="2" id="KW-1185">Reference proteome</keyword>
<protein>
    <submittedName>
        <fullName evidence="1">Uncharacterized protein</fullName>
    </submittedName>
</protein>
<evidence type="ECO:0000313" key="2">
    <source>
        <dbReference type="Proteomes" id="UP000031668"/>
    </source>
</evidence>
<gene>
    <name evidence="1" type="ORF">RF11_14813</name>
</gene>
<reference evidence="1 2" key="1">
    <citation type="journal article" date="2014" name="Genome Biol. Evol.">
        <title>The genome of the myxosporean Thelohanellus kitauei shows adaptations to nutrient acquisition within its fish host.</title>
        <authorList>
            <person name="Yang Y."/>
            <person name="Xiong J."/>
            <person name="Zhou Z."/>
            <person name="Huo F."/>
            <person name="Miao W."/>
            <person name="Ran C."/>
            <person name="Liu Y."/>
            <person name="Zhang J."/>
            <person name="Feng J."/>
            <person name="Wang M."/>
            <person name="Wang M."/>
            <person name="Wang L."/>
            <person name="Yao B."/>
        </authorList>
    </citation>
    <scope>NUCLEOTIDE SEQUENCE [LARGE SCALE GENOMIC DNA]</scope>
    <source>
        <strain evidence="1">Wuqing</strain>
    </source>
</reference>
<sequence length="103" mass="11271">MNQICADMSPHAAICPGKNQFNSSNNGKLEVYKLTPVHYCTDFISTANATVSTYGRDVPREGTLLQPVRVVQDHTCKTFTPILCPLDLCYQIGIRSLGSSHLG</sequence>
<proteinExistence type="predicted"/>
<name>A0A0C2MII8_THEKT</name>